<keyword evidence="1" id="KW-0472">Membrane</keyword>
<gene>
    <name evidence="2" type="ORF">EV146_11155</name>
</gene>
<keyword evidence="1" id="KW-1133">Transmembrane helix</keyword>
<protein>
    <recommendedName>
        <fullName evidence="4">Peptide zinc metalloprotease protein</fullName>
    </recommendedName>
</protein>
<dbReference type="AlphaFoldDB" id="A0A4R2B647"/>
<dbReference type="RefSeq" id="WP_132009918.1">
    <property type="nucleotide sequence ID" value="NZ_JABUHM010000013.1"/>
</dbReference>
<organism evidence="2 3">
    <name type="scientific">Mesobacillus foraminis</name>
    <dbReference type="NCBI Taxonomy" id="279826"/>
    <lineage>
        <taxon>Bacteria</taxon>
        <taxon>Bacillati</taxon>
        <taxon>Bacillota</taxon>
        <taxon>Bacilli</taxon>
        <taxon>Bacillales</taxon>
        <taxon>Bacillaceae</taxon>
        <taxon>Mesobacillus</taxon>
    </lineage>
</organism>
<feature type="transmembrane region" description="Helical" evidence="1">
    <location>
        <begin position="322"/>
        <end position="342"/>
    </location>
</feature>
<accession>A0A4R2B647</accession>
<evidence type="ECO:0000256" key="1">
    <source>
        <dbReference type="SAM" id="Phobius"/>
    </source>
</evidence>
<evidence type="ECO:0000313" key="2">
    <source>
        <dbReference type="EMBL" id="TCN22218.1"/>
    </source>
</evidence>
<evidence type="ECO:0000313" key="3">
    <source>
        <dbReference type="Proteomes" id="UP000295689"/>
    </source>
</evidence>
<keyword evidence="1" id="KW-0812">Transmembrane</keyword>
<feature type="transmembrane region" description="Helical" evidence="1">
    <location>
        <begin position="124"/>
        <end position="142"/>
    </location>
</feature>
<dbReference type="Proteomes" id="UP000295689">
    <property type="component" value="Unassembled WGS sequence"/>
</dbReference>
<evidence type="ECO:0008006" key="4">
    <source>
        <dbReference type="Google" id="ProtNLM"/>
    </source>
</evidence>
<keyword evidence="3" id="KW-1185">Reference proteome</keyword>
<dbReference type="EMBL" id="SLVV01000011">
    <property type="protein sequence ID" value="TCN22218.1"/>
    <property type="molecule type" value="Genomic_DNA"/>
</dbReference>
<feature type="transmembrane region" description="Helical" evidence="1">
    <location>
        <begin position="154"/>
        <end position="172"/>
    </location>
</feature>
<sequence length="393" mass="44839">MKTGAYSKLTLHSLHIRKDKKNYIVEDLSSGEFYEMPKICIDAIEMINEGKMLSEIEAVLTSGYPDEEVDMTDFAGQLFALGLVKSVDGEEVPRTEKKRGEPEGFNWISPRVGKFFFNSFMTRGYIGAMILCVVIFLVRPELWPRYQDIFPFDLMMYNIVAVLLVTFLLVLVHEMGHVLAVRSEGLPTRIELGHRLVFVVLETDMSRVWSLPPEKRNRLYLAGLYFDAVMLLAALAAKLVFSDDEVIMGIAGVVVLNTVIRIIYQFCIYMKTDFYYVLENKTGCYNLMENGQSFLKNTLSFLPGEPYTEAFSGEEKLVRPYAVFYLLGVIITLVLAAAYSVPQLAFAGSYIYTGLSHHPGTLLFWDALIFLLQFILVFGLLFYSWSKKYRLNQ</sequence>
<reference evidence="2 3" key="1">
    <citation type="journal article" date="2015" name="Stand. Genomic Sci.">
        <title>Genomic Encyclopedia of Bacterial and Archaeal Type Strains, Phase III: the genomes of soil and plant-associated and newly described type strains.</title>
        <authorList>
            <person name="Whitman W.B."/>
            <person name="Woyke T."/>
            <person name="Klenk H.P."/>
            <person name="Zhou Y."/>
            <person name="Lilburn T.G."/>
            <person name="Beck B.J."/>
            <person name="De Vos P."/>
            <person name="Vandamme P."/>
            <person name="Eisen J.A."/>
            <person name="Garrity G."/>
            <person name="Hugenholtz P."/>
            <person name="Kyrpides N.C."/>
        </authorList>
    </citation>
    <scope>NUCLEOTIDE SEQUENCE [LARGE SCALE GENOMIC DNA]</scope>
    <source>
        <strain evidence="2 3">CV53</strain>
    </source>
</reference>
<feature type="transmembrane region" description="Helical" evidence="1">
    <location>
        <begin position="246"/>
        <end position="264"/>
    </location>
</feature>
<comment type="caution">
    <text evidence="2">The sequence shown here is derived from an EMBL/GenBank/DDBJ whole genome shotgun (WGS) entry which is preliminary data.</text>
</comment>
<name>A0A4R2B647_9BACI</name>
<proteinExistence type="predicted"/>
<feature type="transmembrane region" description="Helical" evidence="1">
    <location>
        <begin position="362"/>
        <end position="383"/>
    </location>
</feature>
<feature type="transmembrane region" description="Helical" evidence="1">
    <location>
        <begin position="219"/>
        <end position="240"/>
    </location>
</feature>